<dbReference type="SUPFAM" id="SSF50486">
    <property type="entry name" value="FMT C-terminal domain-like"/>
    <property type="match status" value="1"/>
</dbReference>
<sequence length="228" mass="24649">MIQKEEGYLWPHNETAAQMLNKVRAFTGWPGNTLPIALSGSSAPLQGTRVLVSDAEVLPAAELPAGPADEERPGNRLVWVPARDGREAAIAVRPACDPDHALLVRSLQIPGKKQVRGGRAGPGQSRRQRGRDGGDHGTRWFSGHRSGLQRPFGTIRPPPPERLRRGAIAEKHPTASKPPGADDRLHPNIVILYHMCVAPTGAARAETSYGICSVAGNIWPYRRGNDVL</sequence>
<feature type="domain" description="Formyl transferase C-terminal" evidence="2">
    <location>
        <begin position="2"/>
        <end position="116"/>
    </location>
</feature>
<dbReference type="InterPro" id="IPR037022">
    <property type="entry name" value="Formyl_trans_C_sf"/>
</dbReference>
<gene>
    <name evidence="3" type="ORF">PCOR1329_LOCUS11088</name>
</gene>
<comment type="caution">
    <text evidence="3">The sequence shown here is derived from an EMBL/GenBank/DDBJ whole genome shotgun (WGS) entry which is preliminary data.</text>
</comment>
<dbReference type="Pfam" id="PF02911">
    <property type="entry name" value="Formyl_trans_C"/>
    <property type="match status" value="1"/>
</dbReference>
<evidence type="ECO:0000313" key="3">
    <source>
        <dbReference type="EMBL" id="CAK0804190.1"/>
    </source>
</evidence>
<dbReference type="InterPro" id="IPR011034">
    <property type="entry name" value="Formyl_transferase-like_C_sf"/>
</dbReference>
<evidence type="ECO:0000259" key="2">
    <source>
        <dbReference type="Pfam" id="PF02911"/>
    </source>
</evidence>
<name>A0ABN9QK89_9DINO</name>
<keyword evidence="4" id="KW-1185">Reference proteome</keyword>
<evidence type="ECO:0000313" key="4">
    <source>
        <dbReference type="Proteomes" id="UP001189429"/>
    </source>
</evidence>
<accession>A0ABN9QK89</accession>
<feature type="region of interest" description="Disordered" evidence="1">
    <location>
        <begin position="107"/>
        <end position="162"/>
    </location>
</feature>
<dbReference type="EMBL" id="CAUYUJ010003183">
    <property type="protein sequence ID" value="CAK0804190.1"/>
    <property type="molecule type" value="Genomic_DNA"/>
</dbReference>
<dbReference type="Proteomes" id="UP001189429">
    <property type="component" value="Unassembled WGS sequence"/>
</dbReference>
<dbReference type="Gene3D" id="3.10.25.10">
    <property type="entry name" value="Formyl transferase, C-terminal domain"/>
    <property type="match status" value="1"/>
</dbReference>
<dbReference type="InterPro" id="IPR005793">
    <property type="entry name" value="Formyl_trans_C"/>
</dbReference>
<organism evidence="3 4">
    <name type="scientific">Prorocentrum cordatum</name>
    <dbReference type="NCBI Taxonomy" id="2364126"/>
    <lineage>
        <taxon>Eukaryota</taxon>
        <taxon>Sar</taxon>
        <taxon>Alveolata</taxon>
        <taxon>Dinophyceae</taxon>
        <taxon>Prorocentrales</taxon>
        <taxon>Prorocentraceae</taxon>
        <taxon>Prorocentrum</taxon>
    </lineage>
</organism>
<protein>
    <recommendedName>
        <fullName evidence="2">Formyl transferase C-terminal domain-containing protein</fullName>
    </recommendedName>
</protein>
<evidence type="ECO:0000256" key="1">
    <source>
        <dbReference type="SAM" id="MobiDB-lite"/>
    </source>
</evidence>
<proteinExistence type="predicted"/>
<reference evidence="3" key="1">
    <citation type="submission" date="2023-10" db="EMBL/GenBank/DDBJ databases">
        <authorList>
            <person name="Chen Y."/>
            <person name="Shah S."/>
            <person name="Dougan E. K."/>
            <person name="Thang M."/>
            <person name="Chan C."/>
        </authorList>
    </citation>
    <scope>NUCLEOTIDE SEQUENCE [LARGE SCALE GENOMIC DNA]</scope>
</reference>